<evidence type="ECO:0000313" key="8">
    <source>
        <dbReference type="EMBL" id="MBF8640060.1"/>
    </source>
</evidence>
<evidence type="ECO:0000256" key="1">
    <source>
        <dbReference type="ARBA" id="ARBA00004496"/>
    </source>
</evidence>
<keyword evidence="4" id="KW-0010">Activator</keyword>
<evidence type="ECO:0000256" key="5">
    <source>
        <dbReference type="ARBA" id="ARBA00023163"/>
    </source>
</evidence>
<evidence type="ECO:0000256" key="2">
    <source>
        <dbReference type="ARBA" id="ARBA00023015"/>
    </source>
</evidence>
<dbReference type="Pfam" id="PF12833">
    <property type="entry name" value="HTH_18"/>
    <property type="match status" value="1"/>
</dbReference>
<organism evidence="9 10">
    <name type="scientific">Pseudomonas luteola</name>
    <dbReference type="NCBI Taxonomy" id="47886"/>
    <lineage>
        <taxon>Bacteria</taxon>
        <taxon>Pseudomonadati</taxon>
        <taxon>Pseudomonadota</taxon>
        <taxon>Gammaproteobacteria</taxon>
        <taxon>Pseudomonadales</taxon>
        <taxon>Pseudomonadaceae</taxon>
        <taxon>Pseudomonas</taxon>
    </lineage>
</organism>
<evidence type="ECO:0000256" key="4">
    <source>
        <dbReference type="ARBA" id="ARBA00023159"/>
    </source>
</evidence>
<dbReference type="SUPFAM" id="SSF46689">
    <property type="entry name" value="Homeodomain-like"/>
    <property type="match status" value="2"/>
</dbReference>
<dbReference type="Pfam" id="PF02311">
    <property type="entry name" value="AraC_binding"/>
    <property type="match status" value="1"/>
</dbReference>
<dbReference type="GO" id="GO:0043565">
    <property type="term" value="F:sequence-specific DNA binding"/>
    <property type="evidence" value="ECO:0007669"/>
    <property type="project" value="InterPro"/>
</dbReference>
<dbReference type="PRINTS" id="PR00032">
    <property type="entry name" value="HTHARAC"/>
</dbReference>
<gene>
    <name evidence="8" type="ORF">IRZ65_05130</name>
    <name evidence="9" type="ORF">NCTC11842_02923</name>
</gene>
<keyword evidence="3" id="KW-0238">DNA-binding</keyword>
<dbReference type="EMBL" id="JADMCD010000002">
    <property type="protein sequence ID" value="MBF8640060.1"/>
    <property type="molecule type" value="Genomic_DNA"/>
</dbReference>
<dbReference type="RefSeq" id="WP_010795112.1">
    <property type="nucleotide sequence ID" value="NZ_CP044086.1"/>
</dbReference>
<evidence type="ECO:0000259" key="7">
    <source>
        <dbReference type="PROSITE" id="PS01124"/>
    </source>
</evidence>
<dbReference type="InterPro" id="IPR050204">
    <property type="entry name" value="AraC_XylS_family_regulators"/>
</dbReference>
<dbReference type="EMBL" id="UAUF01000012">
    <property type="protein sequence ID" value="SPZ08694.1"/>
    <property type="molecule type" value="Genomic_DNA"/>
</dbReference>
<dbReference type="SUPFAM" id="SSF51215">
    <property type="entry name" value="Regulatory protein AraC"/>
    <property type="match status" value="1"/>
</dbReference>
<dbReference type="InterPro" id="IPR003313">
    <property type="entry name" value="AraC-bd"/>
</dbReference>
<reference evidence="8 11" key="2">
    <citation type="submission" date="2020-10" db="EMBL/GenBank/DDBJ databases">
        <title>Genome sequences of Pseudomonas isolates.</title>
        <authorList>
            <person name="Wessels L."/>
            <person name="Reich F."/>
            <person name="Hammerl J."/>
        </authorList>
    </citation>
    <scope>NUCLEOTIDE SEQUENCE [LARGE SCALE GENOMIC DNA]</scope>
    <source>
        <strain evidence="8 11">20-MO00624-0</strain>
    </source>
</reference>
<dbReference type="PANTHER" id="PTHR46796">
    <property type="entry name" value="HTH-TYPE TRANSCRIPTIONAL ACTIVATOR RHAS-RELATED"/>
    <property type="match status" value="1"/>
</dbReference>
<dbReference type="GO" id="GO:0005737">
    <property type="term" value="C:cytoplasm"/>
    <property type="evidence" value="ECO:0007669"/>
    <property type="project" value="UniProtKB-SubCell"/>
</dbReference>
<dbReference type="SMART" id="SM00342">
    <property type="entry name" value="HTH_ARAC"/>
    <property type="match status" value="1"/>
</dbReference>
<protein>
    <submittedName>
        <fullName evidence="9">AraC family transcriptional regulator</fullName>
    </submittedName>
</protein>
<evidence type="ECO:0000256" key="6">
    <source>
        <dbReference type="ARBA" id="ARBA00037345"/>
    </source>
</evidence>
<dbReference type="Proteomes" id="UP000250443">
    <property type="component" value="Unassembled WGS sequence"/>
</dbReference>
<dbReference type="PROSITE" id="PS01124">
    <property type="entry name" value="HTH_ARAC_FAMILY_2"/>
    <property type="match status" value="1"/>
</dbReference>
<evidence type="ECO:0000256" key="3">
    <source>
        <dbReference type="ARBA" id="ARBA00023125"/>
    </source>
</evidence>
<evidence type="ECO:0000313" key="11">
    <source>
        <dbReference type="Proteomes" id="UP000626180"/>
    </source>
</evidence>
<accession>A0A2X2CN57</accession>
<comment type="function">
    <text evidence="6">Regulatory protein of the TOL plasmid xyl operons. XylS activates the xylXYZLTEGFJQKIH operon required for the degradation of toluene, m-xylene and p-xylene.</text>
</comment>
<comment type="subcellular location">
    <subcellularLocation>
        <location evidence="1">Cytoplasm</location>
    </subcellularLocation>
</comment>
<proteinExistence type="predicted"/>
<feature type="domain" description="HTH araC/xylS-type" evidence="7">
    <location>
        <begin position="180"/>
        <end position="276"/>
    </location>
</feature>
<keyword evidence="5" id="KW-0804">Transcription</keyword>
<dbReference type="PROSITE" id="PS00041">
    <property type="entry name" value="HTH_ARAC_FAMILY_1"/>
    <property type="match status" value="1"/>
</dbReference>
<sequence>MNFAAAQCLNSRFWRDDALPFIEIRTVNDGRQVSHAKHTHDTFSIGAITAGRSHYLNARSQTQISQGSVVIVNPETVHACNPVKGEHWAYQMFYIDTQWLGRLQTESGYSTQDSFVPFDVIHTRVPALHTGLVRLHETLTSPCNDRLYKHSATLDFFLQLQRSLSTRPAKAPEIPHVHLKRAADFIREHCAEPLTLDDIATAAELSASYLIRAFKDHYGLTPHAYLINRRIQLSRQWLRQGHSLADVAMATGFADQAHFQRTFKRHLAATPGHYRG</sequence>
<dbReference type="AlphaFoldDB" id="A0A2X2CN57"/>
<dbReference type="GO" id="GO:0003700">
    <property type="term" value="F:DNA-binding transcription factor activity"/>
    <property type="evidence" value="ECO:0007669"/>
    <property type="project" value="InterPro"/>
</dbReference>
<dbReference type="InterPro" id="IPR020449">
    <property type="entry name" value="Tscrpt_reg_AraC-type_HTH"/>
</dbReference>
<reference evidence="9 10" key="1">
    <citation type="submission" date="2018-06" db="EMBL/GenBank/DDBJ databases">
        <authorList>
            <consortium name="Pathogen Informatics"/>
            <person name="Doyle S."/>
        </authorList>
    </citation>
    <scope>NUCLEOTIDE SEQUENCE [LARGE SCALE GENOMIC DNA]</scope>
    <source>
        <strain evidence="9 10">NCTC11842</strain>
    </source>
</reference>
<dbReference type="Proteomes" id="UP000626180">
    <property type="component" value="Unassembled WGS sequence"/>
</dbReference>
<keyword evidence="11" id="KW-1185">Reference proteome</keyword>
<dbReference type="GO" id="GO:0009893">
    <property type="term" value="P:positive regulation of metabolic process"/>
    <property type="evidence" value="ECO:0007669"/>
    <property type="project" value="UniProtKB-ARBA"/>
</dbReference>
<keyword evidence="2" id="KW-0805">Transcription regulation</keyword>
<dbReference type="PANTHER" id="PTHR46796:SF2">
    <property type="entry name" value="TRANSCRIPTIONAL REGULATORY PROTEIN"/>
    <property type="match status" value="1"/>
</dbReference>
<evidence type="ECO:0000313" key="9">
    <source>
        <dbReference type="EMBL" id="SPZ08694.1"/>
    </source>
</evidence>
<dbReference type="InterPro" id="IPR018062">
    <property type="entry name" value="HTH_AraC-typ_CS"/>
</dbReference>
<dbReference type="InterPro" id="IPR018060">
    <property type="entry name" value="HTH_AraC"/>
</dbReference>
<name>A0A2X2CN57_PSELU</name>
<evidence type="ECO:0000313" key="10">
    <source>
        <dbReference type="Proteomes" id="UP000250443"/>
    </source>
</evidence>
<dbReference type="Gene3D" id="1.10.10.60">
    <property type="entry name" value="Homeodomain-like"/>
    <property type="match status" value="2"/>
</dbReference>
<dbReference type="InterPro" id="IPR009057">
    <property type="entry name" value="Homeodomain-like_sf"/>
</dbReference>
<dbReference type="InterPro" id="IPR037923">
    <property type="entry name" value="HTH-like"/>
</dbReference>